<sequence length="212" mass="23674">MEMLELAENIEIRPTMTTNLLTALERIVAAKTFITLIGESAAYLQIAAGESTTVPIVHPIFEGAHARLIAKSGRPLALAPVELVGWVKMWLAVFSAAGGNDGKGRGGTASGEGFIRRLIGQRPSIAARLRCAEKRPSSRISIQSKFLTWFIDHPFRHPPSATPRFPRHRVSVLRRERPTPLVRRTQPRPSRKNLLRPDFISQDRFTNIQQNL</sequence>
<reference evidence="2" key="1">
    <citation type="journal article" date="2012" name="J. Bacteriol.">
        <title>Revised Genome Sequence of Burkholderia thailandensis MSMB43 with Improved Annotation.</title>
        <authorList>
            <person name="Zhuo Y."/>
            <person name="Liu L."/>
            <person name="Wang Q."/>
            <person name="Liu X."/>
            <person name="Ren B."/>
            <person name="Liu M."/>
            <person name="Ni P."/>
            <person name="Cheng Y.Q."/>
            <person name="Zhang L."/>
        </authorList>
    </citation>
    <scope>NUCLEOTIDE SEQUENCE [LARGE SCALE GENOMIC DNA]</scope>
    <source>
        <strain evidence="2">MSMB43</strain>
    </source>
</reference>
<evidence type="ECO:0000313" key="1">
    <source>
        <dbReference type="EMBL" id="EIP84495.1"/>
    </source>
</evidence>
<dbReference type="EMBL" id="JH692074">
    <property type="protein sequence ID" value="EIP84495.1"/>
    <property type="molecule type" value="Genomic_DNA"/>
</dbReference>
<evidence type="ECO:0000313" key="2">
    <source>
        <dbReference type="Proteomes" id="UP000004682"/>
    </source>
</evidence>
<accession>A0ABN0FX94</accession>
<dbReference type="Proteomes" id="UP000004682">
    <property type="component" value="Unassembled WGS sequence"/>
</dbReference>
<name>A0ABN0FX94_9BURK</name>
<gene>
    <name evidence="1" type="ORF">A33K_18816</name>
</gene>
<organism evidence="1 2">
    <name type="scientific">Burkholderia humptydooensis MSMB43</name>
    <dbReference type="NCBI Taxonomy" id="441157"/>
    <lineage>
        <taxon>Bacteria</taxon>
        <taxon>Pseudomonadati</taxon>
        <taxon>Pseudomonadota</taxon>
        <taxon>Betaproteobacteria</taxon>
        <taxon>Burkholderiales</taxon>
        <taxon>Burkholderiaceae</taxon>
        <taxon>Burkholderia</taxon>
        <taxon>pseudomallei group</taxon>
    </lineage>
</organism>
<keyword evidence="2" id="KW-1185">Reference proteome</keyword>
<proteinExistence type="predicted"/>
<protein>
    <submittedName>
        <fullName evidence="1">Transcriptional regulator, LysR family, putative</fullName>
    </submittedName>
</protein>